<dbReference type="PANTHER" id="PTHR10846:SF8">
    <property type="entry name" value="INNER MEMBRANE PROTEIN YRBG"/>
    <property type="match status" value="1"/>
</dbReference>
<dbReference type="NCBIfam" id="TIGR00367">
    <property type="entry name" value="calcium/sodium antiporter"/>
    <property type="match status" value="1"/>
</dbReference>
<comment type="subcellular location">
    <subcellularLocation>
        <location evidence="1">Membrane</location>
        <topology evidence="1">Multi-pass membrane protein</topology>
    </subcellularLocation>
</comment>
<keyword evidence="8" id="KW-1185">Reference proteome</keyword>
<dbReference type="GO" id="GO:0005262">
    <property type="term" value="F:calcium channel activity"/>
    <property type="evidence" value="ECO:0007669"/>
    <property type="project" value="TreeGrafter"/>
</dbReference>
<evidence type="ECO:0000256" key="1">
    <source>
        <dbReference type="ARBA" id="ARBA00004141"/>
    </source>
</evidence>
<evidence type="ECO:0000256" key="3">
    <source>
        <dbReference type="ARBA" id="ARBA00022989"/>
    </source>
</evidence>
<dbReference type="EMBL" id="JSZA02000048">
    <property type="protein sequence ID" value="TGO03018.1"/>
    <property type="molecule type" value="Genomic_DNA"/>
</dbReference>
<dbReference type="InterPro" id="IPR044880">
    <property type="entry name" value="NCX_ion-bd_dom_sf"/>
</dbReference>
<feature type="transmembrane region" description="Helical" evidence="5">
    <location>
        <begin position="168"/>
        <end position="188"/>
    </location>
</feature>
<feature type="transmembrane region" description="Helical" evidence="5">
    <location>
        <begin position="101"/>
        <end position="121"/>
    </location>
</feature>
<reference evidence="7 8" key="1">
    <citation type="journal article" date="2016" name="Front. Microbiol.">
        <title>Single-Cell (Meta-)Genomics of a Dimorphic Candidatus Thiomargarita nelsonii Reveals Genomic Plasticity.</title>
        <authorList>
            <person name="Flood B.E."/>
            <person name="Fliss P."/>
            <person name="Jones D.S."/>
            <person name="Dick G.J."/>
            <person name="Jain S."/>
            <person name="Kaster A.K."/>
            <person name="Winkel M."/>
            <person name="Mussmann M."/>
            <person name="Bailey J."/>
        </authorList>
    </citation>
    <scope>NUCLEOTIDE SEQUENCE [LARGE SCALE GENOMIC DNA]</scope>
    <source>
        <strain evidence="7">Hydrate Ridge</strain>
    </source>
</reference>
<name>A0A4E0QQP2_9GAMM</name>
<dbReference type="GO" id="GO:0005886">
    <property type="term" value="C:plasma membrane"/>
    <property type="evidence" value="ECO:0007669"/>
    <property type="project" value="TreeGrafter"/>
</dbReference>
<protein>
    <submittedName>
        <fullName evidence="7">Sodium:calcium antiporter</fullName>
    </submittedName>
</protein>
<feature type="transmembrane region" description="Helical" evidence="5">
    <location>
        <begin position="36"/>
        <end position="57"/>
    </location>
</feature>
<dbReference type="Gene3D" id="1.20.1420.30">
    <property type="entry name" value="NCX, central ion-binding region"/>
    <property type="match status" value="2"/>
</dbReference>
<keyword evidence="4 5" id="KW-0472">Membrane</keyword>
<dbReference type="InterPro" id="IPR004481">
    <property type="entry name" value="K/Na/Ca-exchanger"/>
</dbReference>
<dbReference type="Pfam" id="PF01699">
    <property type="entry name" value="Na_Ca_ex"/>
    <property type="match status" value="2"/>
</dbReference>
<feature type="domain" description="Sodium/calcium exchanger membrane region" evidence="6">
    <location>
        <begin position="176"/>
        <end position="318"/>
    </location>
</feature>
<dbReference type="InterPro" id="IPR004837">
    <property type="entry name" value="NaCa_Exmemb"/>
</dbReference>
<evidence type="ECO:0000256" key="2">
    <source>
        <dbReference type="ARBA" id="ARBA00022692"/>
    </source>
</evidence>
<evidence type="ECO:0000256" key="4">
    <source>
        <dbReference type="ARBA" id="ARBA00023136"/>
    </source>
</evidence>
<evidence type="ECO:0000259" key="6">
    <source>
        <dbReference type="Pfam" id="PF01699"/>
    </source>
</evidence>
<sequence length="359" mass="38668">MEPMTLVLFIIGFILLTVGADVLVRGASELAENLGISRLIVGLTVVAFGTSAPELAVNIQSAWANQPDIAIGNVVGSNILNILLVLGVAALIAPLGVHKRLIQWEVPMMIGVSVLLLLLVLDGTLNRWEGLLLSCGIIFYIIFTIKTAREIDEPSDENENEKKDGKSGALHLITQLIFIIVGLGLLVLGSNWLVNGAVAIATYFGVSELIIGLTIISIGTSLPELATVIIGSLRGEQDLVVGNIIGSNLFNILLVLGVTSLITQGGLAVPHAAIVFDMPVMIVAALACFPIFFTDYLIERWEGALFLTYYAIYATYLFMNATQHSMLGAFSSVMLWFVIPLTVVTLIAFAWQDFKKVKD</sequence>
<feature type="domain" description="Sodium/calcium exchanger membrane region" evidence="6">
    <location>
        <begin position="6"/>
        <end position="145"/>
    </location>
</feature>
<comment type="caution">
    <text evidence="7">The sequence shown here is derived from an EMBL/GenBank/DDBJ whole genome shotgun (WGS) entry which is preliminary data.</text>
</comment>
<evidence type="ECO:0000313" key="7">
    <source>
        <dbReference type="EMBL" id="TGO03018.1"/>
    </source>
</evidence>
<accession>A0A4E0QQP2</accession>
<dbReference type="GO" id="GO:0006874">
    <property type="term" value="P:intracellular calcium ion homeostasis"/>
    <property type="evidence" value="ECO:0007669"/>
    <property type="project" value="TreeGrafter"/>
</dbReference>
<dbReference type="Proteomes" id="UP000030428">
    <property type="component" value="Unassembled WGS sequence"/>
</dbReference>
<feature type="transmembrane region" description="Helical" evidence="5">
    <location>
        <begin position="239"/>
        <end position="262"/>
    </location>
</feature>
<feature type="transmembrane region" description="Helical" evidence="5">
    <location>
        <begin position="274"/>
        <end position="298"/>
    </location>
</feature>
<keyword evidence="3 5" id="KW-1133">Transmembrane helix</keyword>
<evidence type="ECO:0000313" key="8">
    <source>
        <dbReference type="Proteomes" id="UP000030428"/>
    </source>
</evidence>
<proteinExistence type="predicted"/>
<dbReference type="AlphaFoldDB" id="A0A4E0QQP2"/>
<feature type="transmembrane region" description="Helical" evidence="5">
    <location>
        <begin position="304"/>
        <end position="321"/>
    </location>
</feature>
<evidence type="ECO:0000256" key="5">
    <source>
        <dbReference type="SAM" id="Phobius"/>
    </source>
</evidence>
<gene>
    <name evidence="7" type="ORF">PN36_14100</name>
</gene>
<feature type="transmembrane region" description="Helical" evidence="5">
    <location>
        <begin position="333"/>
        <end position="351"/>
    </location>
</feature>
<feature type="transmembrane region" description="Helical" evidence="5">
    <location>
        <begin position="69"/>
        <end position="95"/>
    </location>
</feature>
<dbReference type="GO" id="GO:0008273">
    <property type="term" value="F:calcium, potassium:sodium antiporter activity"/>
    <property type="evidence" value="ECO:0007669"/>
    <property type="project" value="TreeGrafter"/>
</dbReference>
<organism evidence="7 8">
    <name type="scientific">Candidatus Thiomargarita nelsonii</name>
    <dbReference type="NCBI Taxonomy" id="1003181"/>
    <lineage>
        <taxon>Bacteria</taxon>
        <taxon>Pseudomonadati</taxon>
        <taxon>Pseudomonadota</taxon>
        <taxon>Gammaproteobacteria</taxon>
        <taxon>Thiotrichales</taxon>
        <taxon>Thiotrichaceae</taxon>
        <taxon>Thiomargarita</taxon>
    </lineage>
</organism>
<feature type="transmembrane region" description="Helical" evidence="5">
    <location>
        <begin position="128"/>
        <end position="148"/>
    </location>
</feature>
<keyword evidence="2 5" id="KW-0812">Transmembrane</keyword>
<dbReference type="PANTHER" id="PTHR10846">
    <property type="entry name" value="SODIUM/POTASSIUM/CALCIUM EXCHANGER"/>
    <property type="match status" value="1"/>
</dbReference>